<accession>S4XD44</accession>
<evidence type="ECO:0008006" key="5">
    <source>
        <dbReference type="Google" id="ProtNLM"/>
    </source>
</evidence>
<feature type="region of interest" description="Disordered" evidence="1">
    <location>
        <begin position="23"/>
        <end position="65"/>
    </location>
</feature>
<gene>
    <name evidence="3" type="ORF">A606_04060</name>
</gene>
<dbReference type="AlphaFoldDB" id="S4XD44"/>
<keyword evidence="4" id="KW-1185">Reference proteome</keyword>
<protein>
    <recommendedName>
        <fullName evidence="5">Secreted protein</fullName>
    </recommendedName>
</protein>
<organism evidence="3 4">
    <name type="scientific">Corynebacterium terpenotabidum Y-11</name>
    <dbReference type="NCBI Taxonomy" id="1200352"/>
    <lineage>
        <taxon>Bacteria</taxon>
        <taxon>Bacillati</taxon>
        <taxon>Actinomycetota</taxon>
        <taxon>Actinomycetes</taxon>
        <taxon>Mycobacteriales</taxon>
        <taxon>Corynebacteriaceae</taxon>
        <taxon>Corynebacterium</taxon>
    </lineage>
</organism>
<feature type="compositionally biased region" description="Acidic residues" evidence="1">
    <location>
        <begin position="54"/>
        <end position="65"/>
    </location>
</feature>
<evidence type="ECO:0000313" key="4">
    <source>
        <dbReference type="Proteomes" id="UP000014809"/>
    </source>
</evidence>
<dbReference type="PATRIC" id="fig|1200352.3.peg.820"/>
<feature type="signal peptide" evidence="2">
    <location>
        <begin position="1"/>
        <end position="29"/>
    </location>
</feature>
<dbReference type="eggNOG" id="ENOG5031KAA">
    <property type="taxonomic scope" value="Bacteria"/>
</dbReference>
<dbReference type="KEGG" id="cter:A606_04060"/>
<feature type="chain" id="PRO_5038638828" description="Secreted protein" evidence="2">
    <location>
        <begin position="30"/>
        <end position="89"/>
    </location>
</feature>
<dbReference type="EMBL" id="CP003696">
    <property type="protein sequence ID" value="AGP30461.1"/>
    <property type="molecule type" value="Genomic_DNA"/>
</dbReference>
<proteinExistence type="predicted"/>
<dbReference type="Proteomes" id="UP000014809">
    <property type="component" value="Chromosome"/>
</dbReference>
<dbReference type="PROSITE" id="PS51257">
    <property type="entry name" value="PROKAR_LIPOPROTEIN"/>
    <property type="match status" value="1"/>
</dbReference>
<dbReference type="RefSeq" id="WP_020440824.1">
    <property type="nucleotide sequence ID" value="NC_021663.1"/>
</dbReference>
<dbReference type="HOGENOM" id="CLU_2449635_0_0_11"/>
<reference evidence="3 4" key="1">
    <citation type="submission" date="2012-06" db="EMBL/GenBank/DDBJ databases">
        <title>Complete genome sequence of Corynebacterium terpenotabidum Y-11 (=DSM 44721).</title>
        <authorList>
            <person name="Ruckert C."/>
            <person name="Albersmeier A."/>
            <person name="Al-Dilaimi A."/>
            <person name="Szczepanowski R."/>
            <person name="Kalinowski J."/>
        </authorList>
    </citation>
    <scope>NUCLEOTIDE SEQUENCE [LARGE SCALE GENOMIC DNA]</scope>
    <source>
        <strain evidence="3 4">Y-11</strain>
    </source>
</reference>
<name>S4XD44_9CORY</name>
<sequence>MTRISRTAALSAAAVLALGIAACSPPNQKNSDAPVVTTVSPEEGYAGAGVPDASDADSTESTEATEAEAAVADIYGGTGTLTTEEPSAR</sequence>
<evidence type="ECO:0000313" key="3">
    <source>
        <dbReference type="EMBL" id="AGP30461.1"/>
    </source>
</evidence>
<evidence type="ECO:0000256" key="2">
    <source>
        <dbReference type="SAM" id="SignalP"/>
    </source>
</evidence>
<evidence type="ECO:0000256" key="1">
    <source>
        <dbReference type="SAM" id="MobiDB-lite"/>
    </source>
</evidence>
<keyword evidence="2" id="KW-0732">Signal</keyword>